<dbReference type="Proteomes" id="UP000617628">
    <property type="component" value="Unassembled WGS sequence"/>
</dbReference>
<proteinExistence type="predicted"/>
<dbReference type="InterPro" id="IPR018775">
    <property type="entry name" value="RlaP"/>
</dbReference>
<sequence>MPKPLTIEDLRGDSRSPIIFESIVGSQAYGTSLESSDVDIKGIFVLPAADYLSLHEVPPQISDAKGDTVYYALPRFLELVLGANPNIIELLFMPEECISVQTPAFDLLQKSRSLFVTQKAYESHIGYALAQIKKAKGQNKWVNNPQPKERPNIEDFCWFIPRDDKDQMPYRPKTLTESGINLKHCHVAALEHSPSMYRLYHYGPQARGVFRGGKLACEPILIEDEMTKCIGLLSVNEQAHDRAVRDHANYWTWRENRNEARWESQEKGETDYDAKNMMHTFRLLLSGKSILKTGEPRVRFEGDDQQFLLDIRQGKFAYNDLITHAEQLVEELTTLKAQSTLPEELDFEKAEALLKEVTNTWESSFNHR</sequence>
<dbReference type="RefSeq" id="WP_200358180.1">
    <property type="nucleotide sequence ID" value="NZ_JAENIL010000061.1"/>
</dbReference>
<dbReference type="Pfam" id="PF10127">
    <property type="entry name" value="RlaP"/>
    <property type="match status" value="1"/>
</dbReference>
<dbReference type="EMBL" id="JAENIL010000061">
    <property type="protein sequence ID" value="MBK1879868.1"/>
    <property type="molecule type" value="Genomic_DNA"/>
</dbReference>
<evidence type="ECO:0000313" key="1">
    <source>
        <dbReference type="EMBL" id="MBK1879868.1"/>
    </source>
</evidence>
<dbReference type="PANTHER" id="PTHR34817">
    <property type="entry name" value="NUCLEOTIDYLTRANSFERASE"/>
    <property type="match status" value="1"/>
</dbReference>
<name>A0A934S0V7_9BACT</name>
<dbReference type="AlphaFoldDB" id="A0A934S0V7"/>
<protein>
    <submittedName>
        <fullName evidence="1">Nucleotidyltransferase domain-containing protein</fullName>
    </submittedName>
</protein>
<dbReference type="PANTHER" id="PTHR34817:SF1">
    <property type="entry name" value="NUCLEOTIDYLTRANSFERASE"/>
    <property type="match status" value="1"/>
</dbReference>
<reference evidence="1" key="1">
    <citation type="submission" date="2021-01" db="EMBL/GenBank/DDBJ databases">
        <title>Modified the classification status of verrucomicrobia.</title>
        <authorList>
            <person name="Feng X."/>
        </authorList>
    </citation>
    <scope>NUCLEOTIDE SEQUENCE</scope>
    <source>
        <strain evidence="1">KCTC 13126</strain>
    </source>
</reference>
<gene>
    <name evidence="1" type="ORF">JIN87_23490</name>
</gene>
<evidence type="ECO:0000313" key="2">
    <source>
        <dbReference type="Proteomes" id="UP000617628"/>
    </source>
</evidence>
<accession>A0A934S0V7</accession>
<keyword evidence="2" id="KW-1185">Reference proteome</keyword>
<comment type="caution">
    <text evidence="1">The sequence shown here is derived from an EMBL/GenBank/DDBJ whole genome shotgun (WGS) entry which is preliminary data.</text>
</comment>
<organism evidence="1 2">
    <name type="scientific">Pelagicoccus mobilis</name>
    <dbReference type="NCBI Taxonomy" id="415221"/>
    <lineage>
        <taxon>Bacteria</taxon>
        <taxon>Pseudomonadati</taxon>
        <taxon>Verrucomicrobiota</taxon>
        <taxon>Opitutia</taxon>
        <taxon>Puniceicoccales</taxon>
        <taxon>Pelagicoccaceae</taxon>
        <taxon>Pelagicoccus</taxon>
    </lineage>
</organism>